<proteinExistence type="inferred from homology"/>
<sequence>MSTLVTYPGVYVSEAPGSAPLVSAGAPTVPVFPISISANNQHLFDNATRVNSWADWVGKKGHQGNYTYIEDYSLKIYFENGGGPCYVVSLPSLAEQVPQFDDINLIVSAGQEIASQVNSLCQDGKGLFAILDGPKTEITSAYDPSLSYTPNPHVAIYYPWFKASWADELIPVSAAVAAIYCVTDRTRGVWKAPANFSIQGDVQPQFAVTDDLQGQFNKGLAINMIRVIDGRGPVVWGARTLDDSDNWRYIAVRRLFNSAERDIKAAMQSMVFEPNNPPTWEKVRSSVANYLHGLWRQGALAGTTEAEAYFVEIGEGVTMTADDIAQGKMIISVGMAAVRPAEFIVLQFAQSVAQG</sequence>
<reference evidence="4" key="1">
    <citation type="submission" date="2021-02" db="EMBL/GenBank/DDBJ databases">
        <authorList>
            <person name="Vanwijnsberghe S."/>
        </authorList>
    </citation>
    <scope>NUCLEOTIDE SEQUENCE</scope>
    <source>
        <strain evidence="4">R-70211</strain>
    </source>
</reference>
<dbReference type="PANTHER" id="PTHR35861">
    <property type="match status" value="1"/>
</dbReference>
<dbReference type="AlphaFoldDB" id="A0A9N8MZF5"/>
<evidence type="ECO:0000259" key="2">
    <source>
        <dbReference type="Pfam" id="PF04984"/>
    </source>
</evidence>
<dbReference type="PANTHER" id="PTHR35861:SF1">
    <property type="entry name" value="PHAGE TAIL SHEATH PROTEIN"/>
    <property type="match status" value="1"/>
</dbReference>
<organism evidence="4 5">
    <name type="scientific">Paraburkholderia domus</name>
    <dbReference type="NCBI Taxonomy" id="2793075"/>
    <lineage>
        <taxon>Bacteria</taxon>
        <taxon>Pseudomonadati</taxon>
        <taxon>Pseudomonadota</taxon>
        <taxon>Betaproteobacteria</taxon>
        <taxon>Burkholderiales</taxon>
        <taxon>Burkholderiaceae</taxon>
        <taxon>Paraburkholderia</taxon>
    </lineage>
</organism>
<evidence type="ECO:0000259" key="3">
    <source>
        <dbReference type="Pfam" id="PF17482"/>
    </source>
</evidence>
<name>A0A9N8MZF5_9BURK</name>
<gene>
    <name evidence="4" type="ORF">R70211_04954</name>
</gene>
<dbReference type="RefSeq" id="WP_201070046.1">
    <property type="nucleotide sequence ID" value="NZ_CAJNAS010000014.1"/>
</dbReference>
<feature type="domain" description="Tail sheath protein C-terminal" evidence="3">
    <location>
        <begin position="243"/>
        <end position="348"/>
    </location>
</feature>
<feature type="domain" description="Tail sheath protein subtilisin-like" evidence="2">
    <location>
        <begin position="102"/>
        <end position="241"/>
    </location>
</feature>
<dbReference type="Pfam" id="PF17482">
    <property type="entry name" value="Phage_sheath_1C"/>
    <property type="match status" value="1"/>
</dbReference>
<dbReference type="InterPro" id="IPR035089">
    <property type="entry name" value="Phage_sheath_subtilisin"/>
</dbReference>
<dbReference type="Gene3D" id="3.40.50.11780">
    <property type="match status" value="1"/>
</dbReference>
<evidence type="ECO:0000313" key="5">
    <source>
        <dbReference type="Proteomes" id="UP000675121"/>
    </source>
</evidence>
<evidence type="ECO:0008006" key="6">
    <source>
        <dbReference type="Google" id="ProtNLM"/>
    </source>
</evidence>
<dbReference type="Pfam" id="PF04984">
    <property type="entry name" value="Phage_sheath_1"/>
    <property type="match status" value="1"/>
</dbReference>
<comment type="caution">
    <text evidence="4">The sequence shown here is derived from an EMBL/GenBank/DDBJ whole genome shotgun (WGS) entry which is preliminary data.</text>
</comment>
<protein>
    <recommendedName>
        <fullName evidence="6">Phage tail sheath family protein</fullName>
    </recommendedName>
</protein>
<dbReference type="EMBL" id="CAJNAS010000014">
    <property type="protein sequence ID" value="CAE6928733.1"/>
    <property type="molecule type" value="Genomic_DNA"/>
</dbReference>
<keyword evidence="5" id="KW-1185">Reference proteome</keyword>
<dbReference type="InterPro" id="IPR020287">
    <property type="entry name" value="Tail_sheath_C"/>
</dbReference>
<comment type="similarity">
    <text evidence="1">Belongs to the myoviridae tail sheath protein family.</text>
</comment>
<evidence type="ECO:0000256" key="1">
    <source>
        <dbReference type="ARBA" id="ARBA00008005"/>
    </source>
</evidence>
<dbReference type="InterPro" id="IPR052042">
    <property type="entry name" value="Tail_sheath_structural"/>
</dbReference>
<accession>A0A9N8MZF5</accession>
<dbReference type="Proteomes" id="UP000675121">
    <property type="component" value="Unassembled WGS sequence"/>
</dbReference>
<evidence type="ECO:0000313" key="4">
    <source>
        <dbReference type="EMBL" id="CAE6928733.1"/>
    </source>
</evidence>